<dbReference type="InterPro" id="IPR016718">
    <property type="entry name" value="rRNA_m1G-MeTrfase_A_prd"/>
</dbReference>
<dbReference type="InterPro" id="IPR048647">
    <property type="entry name" value="RlmA_N"/>
</dbReference>
<dbReference type="GO" id="GO:0032259">
    <property type="term" value="P:methylation"/>
    <property type="evidence" value="ECO:0007669"/>
    <property type="project" value="UniProtKB-KW"/>
</dbReference>
<dbReference type="PIRSF" id="PIRSF018249">
    <property type="entry name" value="MyrA_prd"/>
    <property type="match status" value="1"/>
</dbReference>
<organism evidence="5 6">
    <name type="scientific">Absicoccus porci</name>
    <dbReference type="NCBI Taxonomy" id="2486576"/>
    <lineage>
        <taxon>Bacteria</taxon>
        <taxon>Bacillati</taxon>
        <taxon>Bacillota</taxon>
        <taxon>Erysipelotrichia</taxon>
        <taxon>Erysipelotrichales</taxon>
        <taxon>Erysipelotrichaceae</taxon>
        <taxon>Absicoccus</taxon>
    </lineage>
</organism>
<reference evidence="5 6" key="1">
    <citation type="submission" date="2018-11" db="EMBL/GenBank/DDBJ databases">
        <title>Clostridium sp. nov., a member of the family Erysipelotrichaceae isolated from pig faeces.</title>
        <authorList>
            <person name="Chang Y.-H."/>
        </authorList>
    </citation>
    <scope>NUCLEOTIDE SEQUENCE [LARGE SCALE GENOMIC DNA]</scope>
    <source>
        <strain evidence="5 6">YH-panp20</strain>
    </source>
</reference>
<keyword evidence="6" id="KW-1185">Reference proteome</keyword>
<dbReference type="InterPro" id="IPR013216">
    <property type="entry name" value="Methyltransf_11"/>
</dbReference>
<feature type="binding site" evidence="2">
    <location>
        <position position="63"/>
    </location>
    <ligand>
        <name>S-adenosyl-L-methionine</name>
        <dbReference type="ChEBI" id="CHEBI:59789"/>
    </ligand>
</feature>
<dbReference type="Pfam" id="PF21302">
    <property type="entry name" value="Zn_ribbon_RlmA"/>
    <property type="match status" value="1"/>
</dbReference>
<keyword evidence="1" id="KW-0862">Zinc</keyword>
<comment type="caution">
    <text evidence="5">The sequence shown here is derived from an EMBL/GenBank/DDBJ whole genome shotgun (WGS) entry which is preliminary data.</text>
</comment>
<dbReference type="RefSeq" id="WP_128520831.1">
    <property type="nucleotide sequence ID" value="NZ_RJQC01000003.1"/>
</dbReference>
<evidence type="ECO:0000259" key="3">
    <source>
        <dbReference type="Pfam" id="PF08241"/>
    </source>
</evidence>
<evidence type="ECO:0000259" key="4">
    <source>
        <dbReference type="Pfam" id="PF21302"/>
    </source>
</evidence>
<accession>A0A3N0HYL8</accession>
<dbReference type="CDD" id="cd02440">
    <property type="entry name" value="AdoMet_MTases"/>
    <property type="match status" value="1"/>
</dbReference>
<feature type="binding site" evidence="1">
    <location>
        <position position="4"/>
    </location>
    <ligand>
        <name>Zn(2+)</name>
        <dbReference type="ChEBI" id="CHEBI:29105"/>
    </ligand>
</feature>
<dbReference type="OrthoDB" id="5522265at2"/>
<gene>
    <name evidence="5" type="ORF">EDX97_09060</name>
</gene>
<keyword evidence="5" id="KW-0489">Methyltransferase</keyword>
<evidence type="ECO:0000313" key="5">
    <source>
        <dbReference type="EMBL" id="RNM29767.1"/>
    </source>
</evidence>
<protein>
    <submittedName>
        <fullName evidence="5">Methyltransferase domain-containing protein</fullName>
    </submittedName>
</protein>
<evidence type="ECO:0000256" key="1">
    <source>
        <dbReference type="PIRSR" id="PIRSR018249-1"/>
    </source>
</evidence>
<keyword evidence="5" id="KW-0808">Transferase</keyword>
<dbReference type="GO" id="GO:0046872">
    <property type="term" value="F:metal ion binding"/>
    <property type="evidence" value="ECO:0007669"/>
    <property type="project" value="UniProtKB-KW"/>
</dbReference>
<evidence type="ECO:0000256" key="2">
    <source>
        <dbReference type="PIRSR" id="PIRSR018249-2"/>
    </source>
</evidence>
<dbReference type="Pfam" id="PF08241">
    <property type="entry name" value="Methyltransf_11"/>
    <property type="match status" value="1"/>
</dbReference>
<evidence type="ECO:0000313" key="6">
    <source>
        <dbReference type="Proteomes" id="UP000276568"/>
    </source>
</evidence>
<feature type="domain" description="Methyltransferase type 11" evidence="3">
    <location>
        <begin position="83"/>
        <end position="162"/>
    </location>
</feature>
<dbReference type="Gene3D" id="3.40.50.150">
    <property type="entry name" value="Vaccinia Virus protein VP39"/>
    <property type="match status" value="1"/>
</dbReference>
<name>A0A3N0HYL8_9FIRM</name>
<dbReference type="AlphaFoldDB" id="A0A3N0HYL8"/>
<feature type="binding site" evidence="1">
    <location>
        <position position="24"/>
    </location>
    <ligand>
        <name>Zn(2+)</name>
        <dbReference type="ChEBI" id="CHEBI:29105"/>
    </ligand>
</feature>
<dbReference type="Proteomes" id="UP000276568">
    <property type="component" value="Unassembled WGS sequence"/>
</dbReference>
<feature type="binding site" evidence="1">
    <location>
        <position position="20"/>
    </location>
    <ligand>
        <name>Zn(2+)</name>
        <dbReference type="ChEBI" id="CHEBI:29105"/>
    </ligand>
</feature>
<feature type="binding site" evidence="2">
    <location>
        <position position="173"/>
    </location>
    <ligand>
        <name>S-adenosyl-L-methionine</name>
        <dbReference type="ChEBI" id="CHEBI:59789"/>
    </ligand>
</feature>
<dbReference type="InterPro" id="IPR029063">
    <property type="entry name" value="SAM-dependent_MTases_sf"/>
</dbReference>
<keyword evidence="2" id="KW-0949">S-adenosyl-L-methionine</keyword>
<dbReference type="GO" id="GO:0008757">
    <property type="term" value="F:S-adenosylmethionine-dependent methyltransferase activity"/>
    <property type="evidence" value="ECO:0007669"/>
    <property type="project" value="InterPro"/>
</dbReference>
<feature type="domain" description="23S rRNA (guanine(745)-N(1))-methyltransferase N-terminal" evidence="4">
    <location>
        <begin position="3"/>
        <end position="42"/>
    </location>
</feature>
<dbReference type="EMBL" id="RJQC01000003">
    <property type="protein sequence ID" value="RNM29767.1"/>
    <property type="molecule type" value="Genomic_DNA"/>
</dbReference>
<keyword evidence="1" id="KW-0479">Metal-binding</keyword>
<dbReference type="SUPFAM" id="SSF53335">
    <property type="entry name" value="S-adenosyl-L-methionine-dependent methyltransferases"/>
    <property type="match status" value="1"/>
</dbReference>
<proteinExistence type="predicted"/>
<sequence length="256" mass="29549">MLICPICHTPLERKEHTWECIHHHSFDVAKQGYVNLSMKQKKQQGDNKEMVKARTAFLEQGYYDFLKAQVVMIIQSYHLKTIVDTGCGQGYYTSAVSKVCDVWGIDLSKDAIQYAAKKDKLGQYIVASIFSMPLQSNGCDGVLSIFVPYATNEIRRIIKTNGIWITVGPGPHHCWELKEMLYEHVKENPMPNPKQKGFSHEEQKIITSKQWVDDVWDLLEMTPYRYKSPIDGLQRVKACTGKEITFEFVIDVWRKL</sequence>
<feature type="binding site" evidence="1">
    <location>
        <position position="7"/>
    </location>
    <ligand>
        <name>Zn(2+)</name>
        <dbReference type="ChEBI" id="CHEBI:29105"/>
    </ligand>
</feature>